<accession>A0A0R3TBI1</accession>
<organism evidence="4">
    <name type="scientific">Rodentolepis nana</name>
    <name type="common">Dwarf tapeworm</name>
    <name type="synonym">Hymenolepis nana</name>
    <dbReference type="NCBI Taxonomy" id="102285"/>
    <lineage>
        <taxon>Eukaryota</taxon>
        <taxon>Metazoa</taxon>
        <taxon>Spiralia</taxon>
        <taxon>Lophotrochozoa</taxon>
        <taxon>Platyhelminthes</taxon>
        <taxon>Cestoda</taxon>
        <taxon>Eucestoda</taxon>
        <taxon>Cyclophyllidea</taxon>
        <taxon>Hymenolepididae</taxon>
        <taxon>Rodentolepis</taxon>
    </lineage>
</organism>
<evidence type="ECO:0000313" key="3">
    <source>
        <dbReference type="Proteomes" id="UP000278807"/>
    </source>
</evidence>
<evidence type="ECO:0000313" key="4">
    <source>
        <dbReference type="WBParaSite" id="HNAJ_0000442001-mRNA-1"/>
    </source>
</evidence>
<dbReference type="GO" id="GO:0003746">
    <property type="term" value="F:translation elongation factor activity"/>
    <property type="evidence" value="ECO:0007669"/>
    <property type="project" value="TreeGrafter"/>
</dbReference>
<evidence type="ECO:0000313" key="2">
    <source>
        <dbReference type="EMBL" id="VDO00278.1"/>
    </source>
</evidence>
<dbReference type="InterPro" id="IPR050055">
    <property type="entry name" value="EF-Tu_GTPase"/>
</dbReference>
<sequence length="528" mass="57620">MDQLALFFANDISSESVHSNEIFHNSGSSNILEGISTTKALNQTSIIKNNSLPCMAKSQLATVLTQSHSFPGSRKLPFDLPPEPEEGNIEYKLKLINPTADRLEHLMTQMKWRLNEGRGQAIYRLGVDDCGSVTGLTAREMSASLQTVYRMAEKLGVNICLLRECTLSSPDGSSASSPQRKAIELQAKWKVSINQGIPDMRVAMLGSVDVGKSTLLGILTEGIMDDGRGRARLNIFCHLHEVQSGRTSSLSSEVIGFDTSGRLINRRRLKEQLNKRTIDEVIRNSNRLITFIDLAGHFKYQRTTFSGLTTYQPTLCLFVVSATVGLSVDGLSHARTAAALGLPIAVVISKLDLVLDTPYIGAQSKISVTSVADFHDGEDVYSSVIAQLRGKILEVLKTIKIYTTGADGISPNATGCSCYGEDMPVFAVSCVSGYGMNNLLNFLHEVSNPHQKILELASVLRTPPVSNDAQSILIKGFVECWVTRVFSNVPGAGNPVLEIVVRNGEVHNGQRLWLGPDEVRVLFISPCR</sequence>
<dbReference type="AlphaFoldDB" id="A0A0R3TBI1"/>
<protein>
    <submittedName>
        <fullName evidence="4">Tr-type G domain-containing protein</fullName>
    </submittedName>
</protein>
<reference evidence="4" key="1">
    <citation type="submission" date="2017-02" db="UniProtKB">
        <authorList>
            <consortium name="WormBaseParasite"/>
        </authorList>
    </citation>
    <scope>IDENTIFICATION</scope>
</reference>
<dbReference type="WBParaSite" id="HNAJ_0000442001-mRNA-1">
    <property type="protein sequence ID" value="HNAJ_0000442001-mRNA-1"/>
    <property type="gene ID" value="HNAJ_0000442001"/>
</dbReference>
<reference evidence="2 3" key="2">
    <citation type="submission" date="2018-11" db="EMBL/GenBank/DDBJ databases">
        <authorList>
            <consortium name="Pathogen Informatics"/>
        </authorList>
    </citation>
    <scope>NUCLEOTIDE SEQUENCE [LARGE SCALE GENOMIC DNA]</scope>
</reference>
<dbReference type="PANTHER" id="PTHR43721:SF3">
    <property type="entry name" value="GTP-BINDING PROTEIN 2"/>
    <property type="match status" value="1"/>
</dbReference>
<dbReference type="PANTHER" id="PTHR43721">
    <property type="entry name" value="ELONGATION FACTOR TU-RELATED"/>
    <property type="match status" value="1"/>
</dbReference>
<dbReference type="Gene3D" id="3.40.50.300">
    <property type="entry name" value="P-loop containing nucleotide triphosphate hydrolases"/>
    <property type="match status" value="1"/>
</dbReference>
<dbReference type="GO" id="GO:0003924">
    <property type="term" value="F:GTPase activity"/>
    <property type="evidence" value="ECO:0007669"/>
    <property type="project" value="InterPro"/>
</dbReference>
<dbReference type="Pfam" id="PF00009">
    <property type="entry name" value="GTP_EFTU"/>
    <property type="match status" value="1"/>
</dbReference>
<dbReference type="InterPro" id="IPR027417">
    <property type="entry name" value="P-loop_NTPase"/>
</dbReference>
<gene>
    <name evidence="2" type="ORF">HNAJ_LOCUS4418</name>
</gene>
<keyword evidence="3" id="KW-1185">Reference proteome</keyword>
<dbReference type="EMBL" id="UZAE01003089">
    <property type="protein sequence ID" value="VDO00278.1"/>
    <property type="molecule type" value="Genomic_DNA"/>
</dbReference>
<feature type="domain" description="Tr-type G" evidence="1">
    <location>
        <begin position="201"/>
        <end position="446"/>
    </location>
</feature>
<dbReference type="InterPro" id="IPR000795">
    <property type="entry name" value="T_Tr_GTP-bd_dom"/>
</dbReference>
<dbReference type="OrthoDB" id="248233at2759"/>
<dbReference type="Proteomes" id="UP000278807">
    <property type="component" value="Unassembled WGS sequence"/>
</dbReference>
<proteinExistence type="predicted"/>
<dbReference type="SUPFAM" id="SSF52540">
    <property type="entry name" value="P-loop containing nucleoside triphosphate hydrolases"/>
    <property type="match status" value="1"/>
</dbReference>
<name>A0A0R3TBI1_RODNA</name>
<dbReference type="GO" id="GO:0005525">
    <property type="term" value="F:GTP binding"/>
    <property type="evidence" value="ECO:0007669"/>
    <property type="project" value="InterPro"/>
</dbReference>
<evidence type="ECO:0000259" key="1">
    <source>
        <dbReference type="Pfam" id="PF00009"/>
    </source>
</evidence>